<dbReference type="PANTHER" id="PTHR19359">
    <property type="entry name" value="CYTOCHROME B5"/>
    <property type="match status" value="1"/>
</dbReference>
<organism evidence="7 8">
    <name type="scientific">Saguinus oedipus</name>
    <name type="common">Cotton-top tamarin</name>
    <name type="synonym">Oedipomidas oedipus</name>
    <dbReference type="NCBI Taxonomy" id="9490"/>
    <lineage>
        <taxon>Eukaryota</taxon>
        <taxon>Metazoa</taxon>
        <taxon>Chordata</taxon>
        <taxon>Craniata</taxon>
        <taxon>Vertebrata</taxon>
        <taxon>Euteleostomi</taxon>
        <taxon>Mammalia</taxon>
        <taxon>Eutheria</taxon>
        <taxon>Euarchontoglires</taxon>
        <taxon>Primates</taxon>
        <taxon>Haplorrhini</taxon>
        <taxon>Platyrrhini</taxon>
        <taxon>Cebidae</taxon>
        <taxon>Callitrichinae</taxon>
        <taxon>Saguinus</taxon>
    </lineage>
</organism>
<evidence type="ECO:0000256" key="2">
    <source>
        <dbReference type="ARBA" id="ARBA00022723"/>
    </source>
</evidence>
<keyword evidence="8" id="KW-1185">Reference proteome</keyword>
<dbReference type="InterPro" id="IPR036400">
    <property type="entry name" value="Cyt_B5-like_heme/steroid_sf"/>
</dbReference>
<feature type="compositionally biased region" description="Basic and acidic residues" evidence="5">
    <location>
        <begin position="129"/>
        <end position="143"/>
    </location>
</feature>
<evidence type="ECO:0000256" key="3">
    <source>
        <dbReference type="ARBA" id="ARBA00023004"/>
    </source>
</evidence>
<accession>A0ABQ9UU60</accession>
<evidence type="ECO:0000313" key="8">
    <source>
        <dbReference type="Proteomes" id="UP001266305"/>
    </source>
</evidence>
<evidence type="ECO:0000256" key="1">
    <source>
        <dbReference type="ARBA" id="ARBA00022617"/>
    </source>
</evidence>
<name>A0ABQ9UU60_SAGOE</name>
<evidence type="ECO:0000256" key="4">
    <source>
        <dbReference type="ARBA" id="ARBA00038168"/>
    </source>
</evidence>
<dbReference type="EMBL" id="JASSZA010000010">
    <property type="protein sequence ID" value="KAK2100356.1"/>
    <property type="molecule type" value="Genomic_DNA"/>
</dbReference>
<keyword evidence="3" id="KW-0408">Iron</keyword>
<keyword evidence="1" id="KW-0349">Heme</keyword>
<keyword evidence="2" id="KW-0479">Metal-binding</keyword>
<evidence type="ECO:0000259" key="6">
    <source>
        <dbReference type="PROSITE" id="PS50255"/>
    </source>
</evidence>
<dbReference type="SMART" id="SM01117">
    <property type="entry name" value="Cyt-b5"/>
    <property type="match status" value="1"/>
</dbReference>
<reference evidence="7 8" key="1">
    <citation type="submission" date="2023-05" db="EMBL/GenBank/DDBJ databases">
        <title>B98-5 Cell Line De Novo Hybrid Assembly: An Optical Mapping Approach.</title>
        <authorList>
            <person name="Kananen K."/>
            <person name="Auerbach J.A."/>
            <person name="Kautto E."/>
            <person name="Blachly J.S."/>
        </authorList>
    </citation>
    <scope>NUCLEOTIDE SEQUENCE [LARGE SCALE GENOMIC DNA]</scope>
    <source>
        <strain evidence="7">B95-8</strain>
        <tissue evidence="7">Cell line</tissue>
    </source>
</reference>
<gene>
    <name evidence="7" type="ORF">P7K49_021704</name>
</gene>
<dbReference type="Proteomes" id="UP001266305">
    <property type="component" value="Unassembled WGS sequence"/>
</dbReference>
<proteinExistence type="inferred from homology"/>
<protein>
    <recommendedName>
        <fullName evidence="6">Cytochrome b5 heme-binding domain-containing protein</fullName>
    </recommendedName>
</protein>
<feature type="region of interest" description="Disordered" evidence="5">
    <location>
        <begin position="76"/>
        <end position="174"/>
    </location>
</feature>
<evidence type="ECO:0000313" key="7">
    <source>
        <dbReference type="EMBL" id="KAK2100356.1"/>
    </source>
</evidence>
<dbReference type="InterPro" id="IPR001199">
    <property type="entry name" value="Cyt_B5-like_heme/steroid-bd"/>
</dbReference>
<evidence type="ECO:0000256" key="5">
    <source>
        <dbReference type="SAM" id="MobiDB-lite"/>
    </source>
</evidence>
<dbReference type="Gene3D" id="3.10.120.10">
    <property type="entry name" value="Cytochrome b5-like heme/steroid binding domain"/>
    <property type="match status" value="1"/>
</dbReference>
<dbReference type="InterPro" id="IPR050668">
    <property type="entry name" value="Cytochrome_b5"/>
</dbReference>
<dbReference type="SUPFAM" id="SSF55856">
    <property type="entry name" value="Cytochrome b5-like heme/steroid binding domain"/>
    <property type="match status" value="1"/>
</dbReference>
<comment type="caution">
    <text evidence="7">The sequence shown here is derived from an EMBL/GenBank/DDBJ whole genome shotgun (WGS) entry which is preliminary data.</text>
</comment>
<feature type="domain" description="Cytochrome b5 heme-binding" evidence="6">
    <location>
        <begin position="17"/>
        <end position="95"/>
    </location>
</feature>
<comment type="similarity">
    <text evidence="4">Belongs to the cytochrome b5 family.</text>
</comment>
<dbReference type="PROSITE" id="PS50255">
    <property type="entry name" value="CYTOCHROME_B5_2"/>
    <property type="match status" value="1"/>
</dbReference>
<sequence>MAPDPVAAETPAQGLTPRYFTWDEVAQRSGCKERWLVIDRKVYNVSEFTRRHPGGSRVISHYAGQDATVSAARLGHGRGRGRRLSAGETKLRTLRRTPTNSEESPEAPEHTCGPVGGLEDAEGTALAGEGERRLVHRSEDPRSSPRISGEATEPQASEVVSYSAERTAVYTPGL</sequence>
<dbReference type="Pfam" id="PF00173">
    <property type="entry name" value="Cyt-b5"/>
    <property type="match status" value="1"/>
</dbReference>